<feature type="transmembrane region" description="Helical" evidence="2">
    <location>
        <begin position="361"/>
        <end position="380"/>
    </location>
</feature>
<evidence type="ECO:0000313" key="3">
    <source>
        <dbReference type="EMBL" id="PRY67032.1"/>
    </source>
</evidence>
<keyword evidence="2" id="KW-1133">Transmembrane helix</keyword>
<feature type="transmembrane region" description="Helical" evidence="2">
    <location>
        <begin position="234"/>
        <end position="254"/>
    </location>
</feature>
<keyword evidence="2" id="KW-0812">Transmembrane</keyword>
<evidence type="ECO:0000256" key="2">
    <source>
        <dbReference type="SAM" id="Phobius"/>
    </source>
</evidence>
<name>A0A2T0VA24_9MICO</name>
<feature type="transmembrane region" description="Helical" evidence="2">
    <location>
        <begin position="209"/>
        <end position="227"/>
    </location>
</feature>
<evidence type="ECO:0000256" key="1">
    <source>
        <dbReference type="SAM" id="MobiDB-lite"/>
    </source>
</evidence>
<feature type="transmembrane region" description="Helical" evidence="2">
    <location>
        <begin position="463"/>
        <end position="480"/>
    </location>
</feature>
<feature type="transmembrane region" description="Helical" evidence="2">
    <location>
        <begin position="412"/>
        <end position="432"/>
    </location>
</feature>
<organism evidence="3 4">
    <name type="scientific">Glaciihabitans tibetensis</name>
    <dbReference type="NCBI Taxonomy" id="1266600"/>
    <lineage>
        <taxon>Bacteria</taxon>
        <taxon>Bacillati</taxon>
        <taxon>Actinomycetota</taxon>
        <taxon>Actinomycetes</taxon>
        <taxon>Micrococcales</taxon>
        <taxon>Microbacteriaceae</taxon>
        <taxon>Glaciihabitans</taxon>
    </lineage>
</organism>
<feature type="transmembrane region" description="Helical" evidence="2">
    <location>
        <begin position="309"/>
        <end position="331"/>
    </location>
</feature>
<dbReference type="RefSeq" id="WP_106214169.1">
    <property type="nucleotide sequence ID" value="NZ_PVTL01000008.1"/>
</dbReference>
<gene>
    <name evidence="3" type="ORF">B0I08_108116</name>
</gene>
<feature type="transmembrane region" description="Helical" evidence="2">
    <location>
        <begin position="438"/>
        <end position="456"/>
    </location>
</feature>
<keyword evidence="2" id="KW-0472">Membrane</keyword>
<evidence type="ECO:0000313" key="4">
    <source>
        <dbReference type="Proteomes" id="UP000237983"/>
    </source>
</evidence>
<keyword evidence="4" id="KW-1185">Reference proteome</keyword>
<feature type="transmembrane region" description="Helical" evidence="2">
    <location>
        <begin position="598"/>
        <end position="617"/>
    </location>
</feature>
<dbReference type="AlphaFoldDB" id="A0A2T0VA24"/>
<feature type="transmembrane region" description="Helical" evidence="2">
    <location>
        <begin position="516"/>
        <end position="533"/>
    </location>
</feature>
<reference evidence="3 4" key="1">
    <citation type="submission" date="2018-03" db="EMBL/GenBank/DDBJ databases">
        <title>Genomic Encyclopedia of Type Strains, Phase III (KMG-III): the genomes of soil and plant-associated and newly described type strains.</title>
        <authorList>
            <person name="Whitman W."/>
        </authorList>
    </citation>
    <scope>NUCLEOTIDE SEQUENCE [LARGE SCALE GENOMIC DNA]</scope>
    <source>
        <strain evidence="3 4">CGMCC 1.12484</strain>
    </source>
</reference>
<dbReference type="Proteomes" id="UP000237983">
    <property type="component" value="Unassembled WGS sequence"/>
</dbReference>
<dbReference type="EMBL" id="PVTL01000008">
    <property type="protein sequence ID" value="PRY67032.1"/>
    <property type="molecule type" value="Genomic_DNA"/>
</dbReference>
<dbReference type="OrthoDB" id="139907at2"/>
<feature type="transmembrane region" description="Helical" evidence="2">
    <location>
        <begin position="166"/>
        <end position="189"/>
    </location>
</feature>
<feature type="transmembrane region" description="Helical" evidence="2">
    <location>
        <begin position="49"/>
        <end position="66"/>
    </location>
</feature>
<feature type="transmembrane region" description="Helical" evidence="2">
    <location>
        <begin position="72"/>
        <end position="90"/>
    </location>
</feature>
<protein>
    <submittedName>
        <fullName evidence="3">Uncharacterized protein</fullName>
    </submittedName>
</protein>
<feature type="transmembrane region" description="Helical" evidence="2">
    <location>
        <begin position="338"/>
        <end position="355"/>
    </location>
</feature>
<feature type="transmembrane region" description="Helical" evidence="2">
    <location>
        <begin position="102"/>
        <end position="123"/>
    </location>
</feature>
<feature type="transmembrane region" description="Helical" evidence="2">
    <location>
        <begin position="129"/>
        <end position="146"/>
    </location>
</feature>
<sequence>MSGRADTGGRTALAGRGAARSAQAGQAGPTGVTVQAGVTVDVVTSLRRVEIVLAVLGAVAAAFIALDVGGPIRVVIALAAWLLVPGWSVVRRLDPRDLPLALGLTVVASAAIHTLVSLVLVWTEFWRPQIVEAAVILAASLVIVLWPPRSETAGSPLLARSRARPLALHPTDTLLWLPLLAAAVLWPISLAQTDVDNLGDWGLLPAYPPIWFVSVALVFATLVIGLLERRIPPLRMTAGLVLLVAILNGSASLLENVPRLPWAYKHLAVSRYIDTFGSIDPSIDLYNRWPGFFAMSTALEDVLGLQSTVGWASFAELVFALVDACLVLAIARTLSRNAGVGWTAAIVFTICNWVGQNYFSPQAFGLTIYLAVALLALRYLGRTPARLPGAVERLIARVLPVKRGRLEELPSTVSRGTRIGVVAGIIVLQFVVTASHQLTPYLIVLALAPLFIIGYLRPWWLGIVLVAIPVLYLLPHYAYMQEKFGLFTGFNPFTNVTYKPVTVDIPTAAGALQSQGVVLLSALTIVVAFAGFVRRIFAGQVRTTLIVAWLAMAPAVTLLAQSYGGEAKFRVFLFGLPWFSMGVAWLFWPAVRLTRRAAVALISTLTVMLALFVATYFQPEADLRVSANDVEASNWIDSRVKWGDSVVTFGPPFPTLTGPNYGDLLATPQGLAVLSDFGSGFPGGLNASAVLDYVDVSGVRGDTYIVFSDSQEDYGVRHDVYAEGQLDSAERMVQRDIDFDPVFGNAGVRVYKLTALPMVGDADGDEWLPGQQSVAPLDPSKPPSSTFSARRVAVE</sequence>
<proteinExistence type="predicted"/>
<feature type="region of interest" description="Disordered" evidence="1">
    <location>
        <begin position="769"/>
        <end position="795"/>
    </location>
</feature>
<accession>A0A2T0VA24</accession>
<comment type="caution">
    <text evidence="3">The sequence shown here is derived from an EMBL/GenBank/DDBJ whole genome shotgun (WGS) entry which is preliminary data.</text>
</comment>
<feature type="transmembrane region" description="Helical" evidence="2">
    <location>
        <begin position="545"/>
        <end position="563"/>
    </location>
</feature>
<feature type="transmembrane region" description="Helical" evidence="2">
    <location>
        <begin position="569"/>
        <end position="591"/>
    </location>
</feature>